<dbReference type="InterPro" id="IPR011006">
    <property type="entry name" value="CheY-like_superfamily"/>
</dbReference>
<comment type="subunit">
    <text evidence="2">Interacts with sigma-54.</text>
</comment>
<keyword evidence="4 13" id="KW-0597">Phosphoprotein</keyword>
<dbReference type="InterPro" id="IPR009057">
    <property type="entry name" value="Homeodomain-like_sf"/>
</dbReference>
<keyword evidence="6" id="KW-0677">Repeat</keyword>
<dbReference type="Gene3D" id="1.10.10.60">
    <property type="entry name" value="Homeodomain-like"/>
    <property type="match status" value="1"/>
</dbReference>
<dbReference type="SUPFAM" id="SSF46689">
    <property type="entry name" value="Homeodomain-like"/>
    <property type="match status" value="1"/>
</dbReference>
<dbReference type="InterPro" id="IPR002078">
    <property type="entry name" value="Sigma_54_int"/>
</dbReference>
<evidence type="ECO:0000313" key="17">
    <source>
        <dbReference type="Proteomes" id="UP000288071"/>
    </source>
</evidence>
<reference evidence="16 17" key="1">
    <citation type="submission" date="2019-01" db="EMBL/GenBank/DDBJ databases">
        <title>Sinorhodobacter populi sp. nov. isolated from the symptomatic bark tissue of Populus euramericana canker.</title>
        <authorList>
            <person name="Xu G."/>
        </authorList>
    </citation>
    <scope>NUCLEOTIDE SEQUENCE [LARGE SCALE GENOMIC DNA]</scope>
    <source>
        <strain evidence="16 17">CGMCC 1.12963</strain>
    </source>
</reference>
<dbReference type="SUPFAM" id="SSF52172">
    <property type="entry name" value="CheY-like"/>
    <property type="match status" value="1"/>
</dbReference>
<feature type="domain" description="Response regulatory" evidence="15">
    <location>
        <begin position="5"/>
        <end position="119"/>
    </location>
</feature>
<evidence type="ECO:0000256" key="11">
    <source>
        <dbReference type="ARBA" id="ARBA00023159"/>
    </source>
</evidence>
<keyword evidence="7" id="KW-0547">Nucleotide-binding</keyword>
<dbReference type="Pfam" id="PF00158">
    <property type="entry name" value="Sigma54_activat"/>
    <property type="match status" value="1"/>
</dbReference>
<keyword evidence="17" id="KW-1185">Reference proteome</keyword>
<evidence type="ECO:0000256" key="8">
    <source>
        <dbReference type="ARBA" id="ARBA00022840"/>
    </source>
</evidence>
<dbReference type="PROSITE" id="PS50110">
    <property type="entry name" value="RESPONSE_REGULATORY"/>
    <property type="match status" value="1"/>
</dbReference>
<dbReference type="Gene3D" id="1.10.8.60">
    <property type="match status" value="1"/>
</dbReference>
<evidence type="ECO:0000256" key="2">
    <source>
        <dbReference type="ARBA" id="ARBA00011135"/>
    </source>
</evidence>
<evidence type="ECO:0000256" key="4">
    <source>
        <dbReference type="ARBA" id="ARBA00022553"/>
    </source>
</evidence>
<evidence type="ECO:0000256" key="12">
    <source>
        <dbReference type="ARBA" id="ARBA00023163"/>
    </source>
</evidence>
<evidence type="ECO:0000256" key="9">
    <source>
        <dbReference type="ARBA" id="ARBA00023012"/>
    </source>
</evidence>
<keyword evidence="5" id="KW-0479">Metal-binding</keyword>
<dbReference type="Pfam" id="PF00072">
    <property type="entry name" value="Response_reg"/>
    <property type="match status" value="1"/>
</dbReference>
<dbReference type="RefSeq" id="WP_128156301.1">
    <property type="nucleotide sequence ID" value="NZ_JBHSOM010000006.1"/>
</dbReference>
<dbReference type="GO" id="GO:0005524">
    <property type="term" value="F:ATP binding"/>
    <property type="evidence" value="ECO:0007669"/>
    <property type="project" value="UniProtKB-KW"/>
</dbReference>
<dbReference type="GO" id="GO:0043565">
    <property type="term" value="F:sequence-specific DNA binding"/>
    <property type="evidence" value="ECO:0007669"/>
    <property type="project" value="InterPro"/>
</dbReference>
<dbReference type="InterPro" id="IPR002197">
    <property type="entry name" value="HTH_Fis"/>
</dbReference>
<evidence type="ECO:0000256" key="3">
    <source>
        <dbReference type="ARBA" id="ARBA00015308"/>
    </source>
</evidence>
<keyword evidence="10" id="KW-0805">Transcription regulation</keyword>
<dbReference type="Gene3D" id="3.40.50.300">
    <property type="entry name" value="P-loop containing nucleotide triphosphate hydrolases"/>
    <property type="match status" value="1"/>
</dbReference>
<feature type="modified residue" description="4-aspartylphosphate" evidence="13">
    <location>
        <position position="54"/>
    </location>
</feature>
<dbReference type="PROSITE" id="PS50045">
    <property type="entry name" value="SIGMA54_INTERACT_4"/>
    <property type="match status" value="1"/>
</dbReference>
<evidence type="ECO:0000256" key="10">
    <source>
        <dbReference type="ARBA" id="ARBA00023015"/>
    </source>
</evidence>
<dbReference type="Gene3D" id="3.40.50.2300">
    <property type="match status" value="1"/>
</dbReference>
<dbReference type="InterPro" id="IPR027417">
    <property type="entry name" value="P-loop_NTPase"/>
</dbReference>
<dbReference type="FunFam" id="3.40.50.300:FF:000006">
    <property type="entry name" value="DNA-binding transcriptional regulator NtrC"/>
    <property type="match status" value="1"/>
</dbReference>
<dbReference type="SUPFAM" id="SSF52540">
    <property type="entry name" value="P-loop containing nucleoside triphosphate hydrolases"/>
    <property type="match status" value="1"/>
</dbReference>
<dbReference type="InterPro" id="IPR058031">
    <property type="entry name" value="AAA_lid_NorR"/>
</dbReference>
<feature type="domain" description="Sigma-54 factor interaction" evidence="14">
    <location>
        <begin position="145"/>
        <end position="374"/>
    </location>
</feature>
<dbReference type="CDD" id="cd00009">
    <property type="entry name" value="AAA"/>
    <property type="match status" value="1"/>
</dbReference>
<evidence type="ECO:0000256" key="7">
    <source>
        <dbReference type="ARBA" id="ARBA00022741"/>
    </source>
</evidence>
<dbReference type="SMART" id="SM00448">
    <property type="entry name" value="REC"/>
    <property type="match status" value="1"/>
</dbReference>
<dbReference type="Pfam" id="PF02954">
    <property type="entry name" value="HTH_8"/>
    <property type="match status" value="1"/>
</dbReference>
<gene>
    <name evidence="16" type="ORF">EOW66_10410</name>
</gene>
<evidence type="ECO:0000256" key="5">
    <source>
        <dbReference type="ARBA" id="ARBA00022723"/>
    </source>
</evidence>
<keyword evidence="11" id="KW-0010">Activator</keyword>
<dbReference type="EMBL" id="SAVA01000005">
    <property type="protein sequence ID" value="RWR52168.1"/>
    <property type="molecule type" value="Genomic_DNA"/>
</dbReference>
<dbReference type="PANTHER" id="PTHR32071">
    <property type="entry name" value="TRANSCRIPTIONAL REGULATORY PROTEIN"/>
    <property type="match status" value="1"/>
</dbReference>
<evidence type="ECO:0000256" key="1">
    <source>
        <dbReference type="ARBA" id="ARBA00002167"/>
    </source>
</evidence>
<keyword evidence="8" id="KW-0067">ATP-binding</keyword>
<comment type="function">
    <text evidence="1">Required for activation of most nif operons, which are directly involved in nitrogen fixation.</text>
</comment>
<dbReference type="InterPro" id="IPR001789">
    <property type="entry name" value="Sig_transdc_resp-reg_receiver"/>
</dbReference>
<dbReference type="Proteomes" id="UP000288071">
    <property type="component" value="Unassembled WGS sequence"/>
</dbReference>
<dbReference type="InterPro" id="IPR003593">
    <property type="entry name" value="AAA+_ATPase"/>
</dbReference>
<evidence type="ECO:0000256" key="13">
    <source>
        <dbReference type="PROSITE-ProRule" id="PRU00169"/>
    </source>
</evidence>
<comment type="caution">
    <text evidence="16">The sequence shown here is derived from an EMBL/GenBank/DDBJ whole genome shotgun (WGS) entry which is preliminary data.</text>
</comment>
<proteinExistence type="predicted"/>
<keyword evidence="9" id="KW-0902">Two-component regulatory system</keyword>
<dbReference type="Pfam" id="PF25601">
    <property type="entry name" value="AAA_lid_14"/>
    <property type="match status" value="1"/>
</dbReference>
<accession>A0A3S3MQ96</accession>
<dbReference type="PRINTS" id="PR01590">
    <property type="entry name" value="HTHFIS"/>
</dbReference>
<name>A0A3S3MQ96_9RHOB</name>
<evidence type="ECO:0000256" key="6">
    <source>
        <dbReference type="ARBA" id="ARBA00022737"/>
    </source>
</evidence>
<dbReference type="FunFam" id="3.40.50.2300:FF:000018">
    <property type="entry name" value="DNA-binding transcriptional regulator NtrC"/>
    <property type="match status" value="1"/>
</dbReference>
<keyword evidence="12" id="KW-0804">Transcription</keyword>
<sequence length="439" mass="48004">MTRGTIAFIDDEPRLCEAAADWLEASGFAVATFTDPQKALAAIDPAATDCVVTDLRMPGIEGRDVLRHLRAADPDLPVILLSGHGDVPVAVEVMREGAHDFIEKPYVAEHLVAAIDRAVELRRMRREVRAARWSEIASVRLESRLAGVSPAMAACREAVRVLADLPVDLLIRGEPGVGKEEIARAMHDFGRRARRPFVVIDCAPRPEQAFEAELLGHERGFVAGTTAVRVGKLEHANGGTVFFDGIERLSPALQARLLRVLQDRTIERIGSNAPRPVDIRVIAATHAEIGAEIAAGRFRADLYHRLTAIDLAVPPLRERREDIALLFTRFVEDAAERFGRPVPVLLDADLRLLEGQDWPGNAAELKAAAERHVLGLRLPVAAAPPEAGTLPERVARFEAEAIAEALRLHDGRSSEAAEMLGIPRRTLNEKIAKYGLRAD</sequence>
<dbReference type="GO" id="GO:0000160">
    <property type="term" value="P:phosphorelay signal transduction system"/>
    <property type="evidence" value="ECO:0007669"/>
    <property type="project" value="UniProtKB-KW"/>
</dbReference>
<dbReference type="SMART" id="SM00382">
    <property type="entry name" value="AAA"/>
    <property type="match status" value="1"/>
</dbReference>
<evidence type="ECO:0000313" key="16">
    <source>
        <dbReference type="EMBL" id="RWR52168.1"/>
    </source>
</evidence>
<organism evidence="16 17">
    <name type="scientific">Paenirhodobacter huangdaonensis</name>
    <dbReference type="NCBI Taxonomy" id="2501515"/>
    <lineage>
        <taxon>Bacteria</taxon>
        <taxon>Pseudomonadati</taxon>
        <taxon>Pseudomonadota</taxon>
        <taxon>Alphaproteobacteria</taxon>
        <taxon>Rhodobacterales</taxon>
        <taxon>Rhodobacter group</taxon>
        <taxon>Paenirhodobacter</taxon>
    </lineage>
</organism>
<dbReference type="GO" id="GO:0006355">
    <property type="term" value="P:regulation of DNA-templated transcription"/>
    <property type="evidence" value="ECO:0007669"/>
    <property type="project" value="InterPro"/>
</dbReference>
<dbReference type="AlphaFoldDB" id="A0A3S3MQ96"/>
<evidence type="ECO:0000259" key="15">
    <source>
        <dbReference type="PROSITE" id="PS50110"/>
    </source>
</evidence>
<dbReference type="PANTHER" id="PTHR32071:SF57">
    <property type="entry name" value="C4-DICARBOXYLATE TRANSPORT TRANSCRIPTIONAL REGULATORY PROTEIN DCTD"/>
    <property type="match status" value="1"/>
</dbReference>
<protein>
    <recommendedName>
        <fullName evidence="3">Nif-specific regulatory protein</fullName>
    </recommendedName>
</protein>
<reference evidence="17" key="2">
    <citation type="submission" date="2019-01" db="EMBL/GenBank/DDBJ databases">
        <title>Sinorhodobacter populi sp. nov. isolated from the symptomatic bark tissue of Populus euramericana canker.</title>
        <authorList>
            <person name="Li Y."/>
        </authorList>
    </citation>
    <scope>NUCLEOTIDE SEQUENCE [LARGE SCALE GENOMIC DNA]</scope>
    <source>
        <strain evidence="17">CGMCC 1.12963</strain>
    </source>
</reference>
<dbReference type="GO" id="GO:0046872">
    <property type="term" value="F:metal ion binding"/>
    <property type="evidence" value="ECO:0007669"/>
    <property type="project" value="UniProtKB-KW"/>
</dbReference>
<evidence type="ECO:0000259" key="14">
    <source>
        <dbReference type="PROSITE" id="PS50045"/>
    </source>
</evidence>